<dbReference type="SUPFAM" id="SSF52402">
    <property type="entry name" value="Adenine nucleotide alpha hydrolases-like"/>
    <property type="match status" value="2"/>
</dbReference>
<dbReference type="OrthoDB" id="3174546at2"/>
<dbReference type="Gene3D" id="3.40.50.620">
    <property type="entry name" value="HUPs"/>
    <property type="match status" value="2"/>
</dbReference>
<sequence>MAEHTGAVVVGVDGSDAAIAATRWAGAVATRVGAPLHIVHAMVGLGRGLSEATAAIQAAIVSYQADTAPIFLKDAADAVRSDFPDLVVSTASYREPADQVLTAASREARLIVLGGNEINTASLLLLGSTTLAVAAHAHCPVVAWRGGQTALSGQPVVVGTDGSPSGTAALAAAFDVADRFGVGVRAVRGWSARLPADAVDEELHEALRAAQRAALVSETTRMSERYPAVAVEPIVEEAPAAEAVLGHCGDAQLVIVGTRGRNALASTLLGSTSLNLLQHSTVPVMVCRAETAA</sequence>
<dbReference type="KEGG" id="mdu:MDUV_23060"/>
<keyword evidence="3" id="KW-1185">Reference proteome</keyword>
<dbReference type="PANTHER" id="PTHR46268:SF6">
    <property type="entry name" value="UNIVERSAL STRESS PROTEIN UP12"/>
    <property type="match status" value="1"/>
</dbReference>
<dbReference type="InterPro" id="IPR014729">
    <property type="entry name" value="Rossmann-like_a/b/a_fold"/>
</dbReference>
<evidence type="ECO:0000313" key="3">
    <source>
        <dbReference type="Proteomes" id="UP000467006"/>
    </source>
</evidence>
<reference evidence="2 3" key="1">
    <citation type="journal article" date="2019" name="Emerg. Microbes Infect.">
        <title>Comprehensive subspecies identification of 175 nontuberculous mycobacteria species based on 7547 genomic profiles.</title>
        <authorList>
            <person name="Matsumoto Y."/>
            <person name="Kinjo T."/>
            <person name="Motooka D."/>
            <person name="Nabeya D."/>
            <person name="Jung N."/>
            <person name="Uechi K."/>
            <person name="Horii T."/>
            <person name="Iida T."/>
            <person name="Fujita J."/>
            <person name="Nakamura S."/>
        </authorList>
    </citation>
    <scope>NUCLEOTIDE SEQUENCE [LARGE SCALE GENOMIC DNA]</scope>
    <source>
        <strain evidence="2 3">JCM 6396</strain>
    </source>
</reference>
<dbReference type="PANTHER" id="PTHR46268">
    <property type="entry name" value="STRESS RESPONSE PROTEIN NHAX"/>
    <property type="match status" value="1"/>
</dbReference>
<name>A0A7I7JZY6_9MYCO</name>
<dbReference type="PRINTS" id="PR01438">
    <property type="entry name" value="UNVRSLSTRESS"/>
</dbReference>
<protein>
    <submittedName>
        <fullName evidence="2">Universal stress protein</fullName>
    </submittedName>
</protein>
<evidence type="ECO:0000313" key="2">
    <source>
        <dbReference type="EMBL" id="BBX17446.1"/>
    </source>
</evidence>
<organism evidence="2 3">
    <name type="scientific">Mycolicibacterium duvalii</name>
    <dbReference type="NCBI Taxonomy" id="39688"/>
    <lineage>
        <taxon>Bacteria</taxon>
        <taxon>Bacillati</taxon>
        <taxon>Actinomycetota</taxon>
        <taxon>Actinomycetes</taxon>
        <taxon>Mycobacteriales</taxon>
        <taxon>Mycobacteriaceae</taxon>
        <taxon>Mycolicibacterium</taxon>
    </lineage>
</organism>
<dbReference type="EMBL" id="AP022563">
    <property type="protein sequence ID" value="BBX17446.1"/>
    <property type="molecule type" value="Genomic_DNA"/>
</dbReference>
<accession>A0A7I7JZY6</accession>
<dbReference type="InterPro" id="IPR006015">
    <property type="entry name" value="Universal_stress_UspA"/>
</dbReference>
<proteinExistence type="inferred from homology"/>
<dbReference type="Pfam" id="PF00582">
    <property type="entry name" value="Usp"/>
    <property type="match status" value="2"/>
</dbReference>
<dbReference type="RefSeq" id="WP_098004405.1">
    <property type="nucleotide sequence ID" value="NZ_AP022563.1"/>
</dbReference>
<evidence type="ECO:0000256" key="1">
    <source>
        <dbReference type="ARBA" id="ARBA00008791"/>
    </source>
</evidence>
<gene>
    <name evidence="2" type="ORF">MDUV_23060</name>
</gene>
<dbReference type="Proteomes" id="UP000467006">
    <property type="component" value="Chromosome"/>
</dbReference>
<dbReference type="AlphaFoldDB" id="A0A7I7JZY6"/>
<dbReference type="InterPro" id="IPR006016">
    <property type="entry name" value="UspA"/>
</dbReference>
<comment type="similarity">
    <text evidence="1">Belongs to the universal stress protein A family.</text>
</comment>